<proteinExistence type="inferred from homology"/>
<feature type="binding site" evidence="11">
    <location>
        <position position="78"/>
    </location>
    <ligand>
        <name>Na(+)</name>
        <dbReference type="ChEBI" id="CHEBI:29101"/>
        <note>structural</note>
    </ligand>
</feature>
<dbReference type="Pfam" id="PF02537">
    <property type="entry name" value="CRCB"/>
    <property type="match status" value="1"/>
</dbReference>
<sequence length="123" mass="13475">MRTWLLVGIGGFAGSILRYAFSRWISEQTSGSFPWGTLAVNLAGCLLIGLFWGISERFEWFGTGFRMTFIVGLCGGFTTFSTFSGDALKLFQSGAFLPFLLYVFGSVLIGICFTLAGWRLVAP</sequence>
<evidence type="ECO:0000256" key="2">
    <source>
        <dbReference type="ARBA" id="ARBA00022475"/>
    </source>
</evidence>
<name>A0ABT1MF09_9BACT</name>
<accession>A0ABT1MF09</accession>
<comment type="subcellular location">
    <subcellularLocation>
        <location evidence="1 11">Cell membrane</location>
        <topology evidence="1 11">Multi-pass membrane protein</topology>
    </subcellularLocation>
</comment>
<keyword evidence="3" id="KW-0997">Cell inner membrane</keyword>
<dbReference type="Proteomes" id="UP001205603">
    <property type="component" value="Unassembled WGS sequence"/>
</dbReference>
<comment type="function">
    <text evidence="11">Fluoride-specific ion channel. Important for reducing fluoride concentration in the cell, thus reducing its toxicity.</text>
</comment>
<evidence type="ECO:0000313" key="13">
    <source>
        <dbReference type="Proteomes" id="UP001205603"/>
    </source>
</evidence>
<evidence type="ECO:0000256" key="8">
    <source>
        <dbReference type="ARBA" id="ARBA00023303"/>
    </source>
</evidence>
<evidence type="ECO:0000256" key="1">
    <source>
        <dbReference type="ARBA" id="ARBA00004651"/>
    </source>
</evidence>
<dbReference type="HAMAP" id="MF_00454">
    <property type="entry name" value="FluC"/>
    <property type="match status" value="1"/>
</dbReference>
<keyword evidence="7 11" id="KW-0472">Membrane</keyword>
<keyword evidence="13" id="KW-1185">Reference proteome</keyword>
<organism evidence="12 13">
    <name type="scientific">Coprobacter tertius</name>
    <dbReference type="NCBI Taxonomy" id="2944915"/>
    <lineage>
        <taxon>Bacteria</taxon>
        <taxon>Pseudomonadati</taxon>
        <taxon>Bacteroidota</taxon>
        <taxon>Bacteroidia</taxon>
        <taxon>Bacteroidales</taxon>
        <taxon>Barnesiellaceae</taxon>
        <taxon>Coprobacter</taxon>
    </lineage>
</organism>
<dbReference type="EMBL" id="JANDHW010000003">
    <property type="protein sequence ID" value="MCP9611215.1"/>
    <property type="molecule type" value="Genomic_DNA"/>
</dbReference>
<comment type="caution">
    <text evidence="12">The sequence shown here is derived from an EMBL/GenBank/DDBJ whole genome shotgun (WGS) entry which is preliminary data.</text>
</comment>
<comment type="activity regulation">
    <text evidence="11">Na(+) is not transported, but it plays an essential structural role and its presence is essential for fluoride channel function.</text>
</comment>
<keyword evidence="2 11" id="KW-1003">Cell membrane</keyword>
<evidence type="ECO:0000313" key="12">
    <source>
        <dbReference type="EMBL" id="MCP9611215.1"/>
    </source>
</evidence>
<evidence type="ECO:0000256" key="9">
    <source>
        <dbReference type="ARBA" id="ARBA00035120"/>
    </source>
</evidence>
<evidence type="ECO:0000256" key="7">
    <source>
        <dbReference type="ARBA" id="ARBA00023136"/>
    </source>
</evidence>
<keyword evidence="11" id="KW-0915">Sodium</keyword>
<evidence type="ECO:0000256" key="11">
    <source>
        <dbReference type="HAMAP-Rule" id="MF_00454"/>
    </source>
</evidence>
<dbReference type="PANTHER" id="PTHR28259">
    <property type="entry name" value="FLUORIDE EXPORT PROTEIN 1-RELATED"/>
    <property type="match status" value="1"/>
</dbReference>
<gene>
    <name evidence="11 12" type="primary">crcB</name>
    <name evidence="11" type="synonym">fluC</name>
    <name evidence="12" type="ORF">NMU02_03810</name>
</gene>
<dbReference type="InterPro" id="IPR003691">
    <property type="entry name" value="FluC"/>
</dbReference>
<evidence type="ECO:0000256" key="6">
    <source>
        <dbReference type="ARBA" id="ARBA00023065"/>
    </source>
</evidence>
<keyword evidence="11" id="KW-0479">Metal-binding</keyword>
<evidence type="ECO:0000256" key="10">
    <source>
        <dbReference type="ARBA" id="ARBA00035585"/>
    </source>
</evidence>
<evidence type="ECO:0000256" key="3">
    <source>
        <dbReference type="ARBA" id="ARBA00022519"/>
    </source>
</evidence>
<dbReference type="NCBIfam" id="TIGR00494">
    <property type="entry name" value="crcB"/>
    <property type="match status" value="1"/>
</dbReference>
<reference evidence="12 13" key="1">
    <citation type="submission" date="2022-07" db="EMBL/GenBank/DDBJ databases">
        <title>Fecal culturing of patients with breast cancer.</title>
        <authorList>
            <person name="Teng N.M.Y."/>
            <person name="Kiu R."/>
            <person name="Evans R."/>
            <person name="Baker D.J."/>
            <person name="Zenner C."/>
            <person name="Robinson S.D."/>
            <person name="Hall L.J."/>
        </authorList>
    </citation>
    <scope>NUCLEOTIDE SEQUENCE [LARGE SCALE GENOMIC DNA]</scope>
    <source>
        <strain evidence="12 13">LH1063</strain>
    </source>
</reference>
<keyword evidence="4 11" id="KW-0812">Transmembrane</keyword>
<keyword evidence="11" id="KW-0813">Transport</keyword>
<keyword evidence="6 11" id="KW-0406">Ion transport</keyword>
<feature type="transmembrane region" description="Helical" evidence="11">
    <location>
        <begin position="32"/>
        <end position="52"/>
    </location>
</feature>
<dbReference type="RefSeq" id="WP_255025929.1">
    <property type="nucleotide sequence ID" value="NZ_JANDHW010000003.1"/>
</dbReference>
<evidence type="ECO:0000256" key="5">
    <source>
        <dbReference type="ARBA" id="ARBA00022989"/>
    </source>
</evidence>
<feature type="transmembrane region" description="Helical" evidence="11">
    <location>
        <begin position="95"/>
        <end position="118"/>
    </location>
</feature>
<comment type="catalytic activity">
    <reaction evidence="10">
        <text>fluoride(in) = fluoride(out)</text>
        <dbReference type="Rhea" id="RHEA:76159"/>
        <dbReference type="ChEBI" id="CHEBI:17051"/>
    </reaction>
    <physiologicalReaction direction="left-to-right" evidence="10">
        <dbReference type="Rhea" id="RHEA:76160"/>
    </physiologicalReaction>
</comment>
<dbReference type="PANTHER" id="PTHR28259:SF1">
    <property type="entry name" value="FLUORIDE EXPORT PROTEIN 1-RELATED"/>
    <property type="match status" value="1"/>
</dbReference>
<keyword evidence="5 11" id="KW-1133">Transmembrane helix</keyword>
<comment type="similarity">
    <text evidence="9 11">Belongs to the fluoride channel Fluc/FEX (TC 1.A.43) family.</text>
</comment>
<keyword evidence="8 11" id="KW-0407">Ion channel</keyword>
<feature type="binding site" evidence="11">
    <location>
        <position position="75"/>
    </location>
    <ligand>
        <name>Na(+)</name>
        <dbReference type="ChEBI" id="CHEBI:29101"/>
        <note>structural</note>
    </ligand>
</feature>
<feature type="transmembrane region" description="Helical" evidence="11">
    <location>
        <begin position="64"/>
        <end position="83"/>
    </location>
</feature>
<evidence type="ECO:0000256" key="4">
    <source>
        <dbReference type="ARBA" id="ARBA00022692"/>
    </source>
</evidence>
<protein>
    <recommendedName>
        <fullName evidence="11">Fluoride-specific ion channel FluC</fullName>
    </recommendedName>
</protein>